<dbReference type="NCBIfam" id="NF005901">
    <property type="entry name" value="PRK07877.1"/>
    <property type="match status" value="1"/>
</dbReference>
<gene>
    <name evidence="2" type="ORF">NIIDNTM18_16830</name>
</gene>
<dbReference type="GO" id="GO:0061504">
    <property type="term" value="P:cyclic threonylcarbamoyladenosine biosynthetic process"/>
    <property type="evidence" value="ECO:0007669"/>
    <property type="project" value="TreeGrafter"/>
</dbReference>
<dbReference type="Pfam" id="PF00899">
    <property type="entry name" value="ThiF"/>
    <property type="match status" value="1"/>
</dbReference>
<dbReference type="AlphaFoldDB" id="A0A6S6P1U6"/>
<dbReference type="PANTHER" id="PTHR43267">
    <property type="entry name" value="TRNA THREONYLCARBAMOYLADENOSINE DEHYDRATASE"/>
    <property type="match status" value="1"/>
</dbReference>
<proteinExistence type="predicted"/>
<dbReference type="InterPro" id="IPR045886">
    <property type="entry name" value="ThiF/MoeB/HesA"/>
</dbReference>
<evidence type="ECO:0000259" key="1">
    <source>
        <dbReference type="Pfam" id="PF00899"/>
    </source>
</evidence>
<dbReference type="CDD" id="cd01483">
    <property type="entry name" value="E1_enzyme_family"/>
    <property type="match status" value="1"/>
</dbReference>
<evidence type="ECO:0000313" key="2">
    <source>
        <dbReference type="EMBL" id="BCI52405.1"/>
    </source>
</evidence>
<accession>A0A6S6P1U6</accession>
<dbReference type="SUPFAM" id="SSF69572">
    <property type="entry name" value="Activating enzymes of the ubiquitin-like proteins"/>
    <property type="match status" value="1"/>
</dbReference>
<name>A0A6S6P1U6_9MYCO</name>
<evidence type="ECO:0000313" key="3">
    <source>
        <dbReference type="Proteomes" id="UP000515734"/>
    </source>
</evidence>
<dbReference type="RefSeq" id="WP_185295231.1">
    <property type="nucleotide sequence ID" value="NZ_AP023287.1"/>
</dbReference>
<dbReference type="Gene3D" id="3.40.109.10">
    <property type="entry name" value="NADH Oxidase"/>
    <property type="match status" value="2"/>
</dbReference>
<dbReference type="GO" id="GO:0016491">
    <property type="term" value="F:oxidoreductase activity"/>
    <property type="evidence" value="ECO:0007669"/>
    <property type="project" value="InterPro"/>
</dbReference>
<dbReference type="InterPro" id="IPR000415">
    <property type="entry name" value="Nitroreductase-like"/>
</dbReference>
<dbReference type="EMBL" id="AP023287">
    <property type="protein sequence ID" value="BCI52405.1"/>
    <property type="molecule type" value="Genomic_DNA"/>
</dbReference>
<dbReference type="GO" id="GO:0061503">
    <property type="term" value="F:tRNA threonylcarbamoyladenosine dehydratase"/>
    <property type="evidence" value="ECO:0007669"/>
    <property type="project" value="TreeGrafter"/>
</dbReference>
<dbReference type="Proteomes" id="UP000515734">
    <property type="component" value="Chromosome"/>
</dbReference>
<dbReference type="InterPro" id="IPR000594">
    <property type="entry name" value="ThiF_NAD_FAD-bd"/>
</dbReference>
<dbReference type="SUPFAM" id="SSF55469">
    <property type="entry name" value="FMN-dependent nitroreductase-like"/>
    <property type="match status" value="1"/>
</dbReference>
<dbReference type="InterPro" id="IPR035985">
    <property type="entry name" value="Ubiquitin-activating_enz"/>
</dbReference>
<sequence>MTRIPADSHHYSATLLTEEDDHDTLAALRADPAVEFIDRAGRLREALAELRPPVDADILDEAMRWAHFPWRRTVVGVLGPRAHRRLRLDRNRNLITDDEQQRLSRLRVGVVGLSVGHAVAHTLAAQGVCGELRLADYDELEVSNLNRVPAGLLDVGVNKAVVAARRIAELDPYLPVQVVAEGVTADTIDTFLDGLDVVVEECDSLDVKVLVRERARARRLPVLMATSDRGLLDIERFDLDPSRPLLHGLLGDIDSAALSGLTSKDKVPHVLRILDPAALSPRMAASLVEVGTSLTTWPQLAAEVALGATAVTEAVRRIGLGEPLSSGRVRIDAAALLDDVEDPLTAPPVAAVADDPVPDVEADSVVEKVAAAAVRAPSGGNSQPWRIETRRNAVHLRVAPEATTAMDVAYRGSAVALGAAVFNARVAAAAHRRVGEVDLERSDESTPLRAVVRLGDGDDPDLARLYPAVMRRETNRHHGSGTPISAAQVQALTAAAEAEGGRLSILTEPADIARAAEILAATDRIRYLTPRLHAEMFSELRWPGDPLPDTGIDVRTLELGATDLVKLDILRRGEVMANLARWRAGAALGDDTYDRLTSSAALGVVTVSGRTLSDYLRGGSVTEAVWTAAEISGVATHPVSPVFLYAHDERELHELSPAFADELADLQRRFRDLTGTGPEESEALVLRFSIAPRPAMRSRRRGLSTAAPA</sequence>
<dbReference type="Gene3D" id="3.40.50.720">
    <property type="entry name" value="NAD(P)-binding Rossmann-like Domain"/>
    <property type="match status" value="1"/>
</dbReference>
<reference evidence="2 3" key="1">
    <citation type="submission" date="2020-07" db="EMBL/GenBank/DDBJ databases">
        <title>Complete genome sequence of Mycolicibacterium litorale like strain isolated from cardiac implantable electronic device infection.</title>
        <authorList>
            <person name="Fukano H."/>
            <person name="Miyama H."/>
            <person name="Hoshino Y."/>
        </authorList>
    </citation>
    <scope>NUCLEOTIDE SEQUENCE [LARGE SCALE GENOMIC DNA]</scope>
    <source>
        <strain evidence="2 3">NIIDNTM18</strain>
    </source>
</reference>
<feature type="domain" description="THIF-type NAD/FAD binding fold" evidence="1">
    <location>
        <begin position="89"/>
        <end position="226"/>
    </location>
</feature>
<protein>
    <recommendedName>
        <fullName evidence="1">THIF-type NAD/FAD binding fold domain-containing protein</fullName>
    </recommendedName>
</protein>
<dbReference type="GO" id="GO:0008641">
    <property type="term" value="F:ubiquitin-like modifier activating enzyme activity"/>
    <property type="evidence" value="ECO:0007669"/>
    <property type="project" value="InterPro"/>
</dbReference>
<organism evidence="2 3">
    <name type="scientific">Mycolicibacterium litorale</name>
    <dbReference type="NCBI Taxonomy" id="758802"/>
    <lineage>
        <taxon>Bacteria</taxon>
        <taxon>Bacillati</taxon>
        <taxon>Actinomycetota</taxon>
        <taxon>Actinomycetes</taxon>
        <taxon>Mycobacteriales</taxon>
        <taxon>Mycobacteriaceae</taxon>
        <taxon>Mycolicibacterium</taxon>
    </lineage>
</organism>
<dbReference type="PANTHER" id="PTHR43267:SF3">
    <property type="entry name" value="THIF PROTEIN"/>
    <property type="match status" value="1"/>
</dbReference>